<accession>A0A919JX79</accession>
<protein>
    <submittedName>
        <fullName evidence="2">Uncharacterized protein</fullName>
    </submittedName>
</protein>
<keyword evidence="3" id="KW-1185">Reference proteome</keyword>
<feature type="compositionally biased region" description="Polar residues" evidence="1">
    <location>
        <begin position="283"/>
        <end position="293"/>
    </location>
</feature>
<dbReference type="EMBL" id="BOMV01000021">
    <property type="protein sequence ID" value="GIE94962.1"/>
    <property type="molecule type" value="Genomic_DNA"/>
</dbReference>
<sequence length="481" mass="52338">MTNPADSGDRPCNPEAEPAPDAPGRWALLPERMRKRHTVALSLIAGCTALIGLRADLGSLLPERPCWMFRPEVRLAAPYNIVVADPAVEWPETDNVDAARARELTRTIVDTLERQIVASVEDQALVEVGGPCRSGVTDLNDDRAAALERVRKTHNGDIAVSLVLRPQRFHTKVNLEFSIGGDRHGEAAELAGYARFGDVDIGDLAGAGPTHALLTSTAEQLETYVRLLRAVYQYSAQQYVTATKTWTQRIPARDSASPRSLTSGVRPDAQSPSRPIGGHWRTRTTCTDQSPTTEARRMRLMPMPGPVPAWAGWKPAACCPATSSGLPQAVTHLRFVTDRCSPPPVAPSPAERSGSVVHARLPPCRAPGRGRRQSYVWDLDHRVGQQSAVETAIATNQIRSALVQGLGTVAIVAGAYVGWRQLQHNMRVTQAHLCSRPRARTDARRVLDDVDLAGAYANRRTWWPAGFDPEAHGRVVGDLPG</sequence>
<evidence type="ECO:0000313" key="3">
    <source>
        <dbReference type="Proteomes" id="UP000636960"/>
    </source>
</evidence>
<dbReference type="AlphaFoldDB" id="A0A919JX79"/>
<feature type="region of interest" description="Disordered" evidence="1">
    <location>
        <begin position="1"/>
        <end position="25"/>
    </location>
</feature>
<evidence type="ECO:0000256" key="1">
    <source>
        <dbReference type="SAM" id="MobiDB-lite"/>
    </source>
</evidence>
<reference evidence="2" key="1">
    <citation type="submission" date="2021-01" db="EMBL/GenBank/DDBJ databases">
        <title>Whole genome shotgun sequence of Actinoplanes rishiriensis NBRC 108556.</title>
        <authorList>
            <person name="Komaki H."/>
            <person name="Tamura T."/>
        </authorList>
    </citation>
    <scope>NUCLEOTIDE SEQUENCE</scope>
    <source>
        <strain evidence="2">NBRC 108556</strain>
    </source>
</reference>
<comment type="caution">
    <text evidence="2">The sequence shown here is derived from an EMBL/GenBank/DDBJ whole genome shotgun (WGS) entry which is preliminary data.</text>
</comment>
<name>A0A919JX79_9ACTN</name>
<dbReference type="Proteomes" id="UP000636960">
    <property type="component" value="Unassembled WGS sequence"/>
</dbReference>
<organism evidence="2 3">
    <name type="scientific">Paractinoplanes rishiriensis</name>
    <dbReference type="NCBI Taxonomy" id="1050105"/>
    <lineage>
        <taxon>Bacteria</taxon>
        <taxon>Bacillati</taxon>
        <taxon>Actinomycetota</taxon>
        <taxon>Actinomycetes</taxon>
        <taxon>Micromonosporales</taxon>
        <taxon>Micromonosporaceae</taxon>
        <taxon>Paractinoplanes</taxon>
    </lineage>
</organism>
<gene>
    <name evidence="2" type="ORF">Ari01nite_24270</name>
</gene>
<feature type="region of interest" description="Disordered" evidence="1">
    <location>
        <begin position="250"/>
        <end position="293"/>
    </location>
</feature>
<evidence type="ECO:0000313" key="2">
    <source>
        <dbReference type="EMBL" id="GIE94962.1"/>
    </source>
</evidence>
<proteinExistence type="predicted"/>